<evidence type="ECO:0000256" key="5">
    <source>
        <dbReference type="ARBA" id="ARBA00022722"/>
    </source>
</evidence>
<dbReference type="PROSITE" id="PS50879">
    <property type="entry name" value="RNASE_H_1"/>
    <property type="match status" value="1"/>
</dbReference>
<dbReference type="EC" id="3.1.26.4" evidence="4 10"/>
<comment type="subunit">
    <text evidence="3 10">Monomer.</text>
</comment>
<keyword evidence="5 10" id="KW-0540">Nuclease</keyword>
<dbReference type="InterPro" id="IPR012337">
    <property type="entry name" value="RNaseH-like_sf"/>
</dbReference>
<reference evidence="13" key="2">
    <citation type="submission" date="2023-12" db="EMBL/GenBank/DDBJ databases">
        <authorList>
            <person name="Sun Q."/>
            <person name="Inoue M."/>
        </authorList>
    </citation>
    <scope>NUCLEOTIDE SEQUENCE</scope>
    <source>
        <strain evidence="13">JCM 17590</strain>
    </source>
</reference>
<evidence type="ECO:0000259" key="12">
    <source>
        <dbReference type="PROSITE" id="PS50879"/>
    </source>
</evidence>
<comment type="similarity">
    <text evidence="2 10">Belongs to the RNase H family.</text>
</comment>
<dbReference type="InterPro" id="IPR036397">
    <property type="entry name" value="RNaseH_sf"/>
</dbReference>
<feature type="binding site" evidence="10">
    <location>
        <position position="133"/>
    </location>
    <ligand>
        <name>Mg(2+)</name>
        <dbReference type="ChEBI" id="CHEBI:18420"/>
        <label>2</label>
    </ligand>
</feature>
<dbReference type="CDD" id="cd09278">
    <property type="entry name" value="RNase_HI_prokaryote_like"/>
    <property type="match status" value="1"/>
</dbReference>
<evidence type="ECO:0000313" key="14">
    <source>
        <dbReference type="Proteomes" id="UP001415169"/>
    </source>
</evidence>
<feature type="domain" description="RNase H type-1" evidence="12">
    <location>
        <begin position="1"/>
        <end position="141"/>
    </location>
</feature>
<organism evidence="13 14">
    <name type="scientific">Gryllotalpicola daejeonensis</name>
    <dbReference type="NCBI Taxonomy" id="993087"/>
    <lineage>
        <taxon>Bacteria</taxon>
        <taxon>Bacillati</taxon>
        <taxon>Actinomycetota</taxon>
        <taxon>Actinomycetes</taxon>
        <taxon>Micrococcales</taxon>
        <taxon>Microbacteriaceae</taxon>
        <taxon>Gryllotalpicola</taxon>
    </lineage>
</organism>
<evidence type="ECO:0000313" key="13">
    <source>
        <dbReference type="EMBL" id="GAA4154421.1"/>
    </source>
</evidence>
<dbReference type="SUPFAM" id="SSF53098">
    <property type="entry name" value="Ribonuclease H-like"/>
    <property type="match status" value="1"/>
</dbReference>
<sequence length="319" mass="33746">MTIIAAADGSALGNPGPAGWAWYVDDARWAAGGWPHGTNNMGELMAVVDLLEQTEAAGLAGEPLKVLCDSQYVINTVTKWIPGWKRKGWRKADGKPVMNVELVKRLDELVTGRQVVFEWVKGHAGHELNEAADLRARAVATAYQRGSAQIPTGPGWAGSAISDADASAAASPASALTPPAPEPAAAEPAAPEPALFDVEPLASDAATDEDTVVRLERSLLTAEVRADASRLAELLHPEFEEIGASGRLWDRDTTIQALTSAPAQAAELTTVLGVSRVASDALLLVFETSGPRGLARRSSLWVRTPSGWRLRFHQGTPAA</sequence>
<evidence type="ECO:0000256" key="9">
    <source>
        <dbReference type="ARBA" id="ARBA00022842"/>
    </source>
</evidence>
<dbReference type="Pfam" id="PF00075">
    <property type="entry name" value="RNase_H"/>
    <property type="match status" value="1"/>
</dbReference>
<proteinExistence type="inferred from homology"/>
<keyword evidence="8 10" id="KW-0378">Hydrolase</keyword>
<dbReference type="SUPFAM" id="SSF54427">
    <property type="entry name" value="NTF2-like"/>
    <property type="match status" value="1"/>
</dbReference>
<comment type="subcellular location">
    <subcellularLocation>
        <location evidence="10">Cytoplasm</location>
    </subcellularLocation>
</comment>
<dbReference type="Proteomes" id="UP001415169">
    <property type="component" value="Unassembled WGS sequence"/>
</dbReference>
<comment type="function">
    <text evidence="10">Endonuclease that specifically degrades the RNA of RNA-DNA hybrids.</text>
</comment>
<evidence type="ECO:0000256" key="7">
    <source>
        <dbReference type="ARBA" id="ARBA00022759"/>
    </source>
</evidence>
<evidence type="ECO:0000256" key="6">
    <source>
        <dbReference type="ARBA" id="ARBA00022723"/>
    </source>
</evidence>
<dbReference type="EMBL" id="BAABBV010000001">
    <property type="protein sequence ID" value="GAA4154421.1"/>
    <property type="molecule type" value="Genomic_DNA"/>
</dbReference>
<dbReference type="InterPro" id="IPR050092">
    <property type="entry name" value="RNase_H"/>
</dbReference>
<evidence type="ECO:0000256" key="8">
    <source>
        <dbReference type="ARBA" id="ARBA00022801"/>
    </source>
</evidence>
<feature type="binding site" evidence="10">
    <location>
        <position position="43"/>
    </location>
    <ligand>
        <name>Mg(2+)</name>
        <dbReference type="ChEBI" id="CHEBI:18420"/>
        <label>1</label>
    </ligand>
</feature>
<dbReference type="InterPro" id="IPR002156">
    <property type="entry name" value="RNaseH_domain"/>
</dbReference>
<keyword evidence="14" id="KW-1185">Reference proteome</keyword>
<keyword evidence="10" id="KW-0963">Cytoplasm</keyword>
<dbReference type="Gene3D" id="3.30.420.10">
    <property type="entry name" value="Ribonuclease H-like superfamily/Ribonuclease H"/>
    <property type="match status" value="1"/>
</dbReference>
<feature type="region of interest" description="Disordered" evidence="11">
    <location>
        <begin position="169"/>
        <end position="189"/>
    </location>
</feature>
<dbReference type="InterPro" id="IPR032710">
    <property type="entry name" value="NTF2-like_dom_sf"/>
</dbReference>
<keyword evidence="6 10" id="KW-0479">Metal-binding</keyword>
<dbReference type="InterPro" id="IPR022892">
    <property type="entry name" value="RNaseHI"/>
</dbReference>
<dbReference type="HAMAP" id="MF_00042">
    <property type="entry name" value="RNase_H"/>
    <property type="match status" value="1"/>
</dbReference>
<reference evidence="13" key="1">
    <citation type="journal article" date="2014" name="Int. J. Syst. Evol. Microbiol.">
        <title>Complete genome of a new Firmicutes species belonging to the dominant human colonic microbiota ('Ruminococcus bicirculans') reveals two chromosomes and a selective capacity to utilize plant glucans.</title>
        <authorList>
            <consortium name="NISC Comparative Sequencing Program"/>
            <person name="Wegmann U."/>
            <person name="Louis P."/>
            <person name="Goesmann A."/>
            <person name="Henrissat B."/>
            <person name="Duncan S.H."/>
            <person name="Flint H.J."/>
        </authorList>
    </citation>
    <scope>NUCLEOTIDE SEQUENCE</scope>
    <source>
        <strain evidence="13">JCM 17590</strain>
    </source>
</reference>
<protein>
    <recommendedName>
        <fullName evidence="4 10">Ribonuclease H</fullName>
        <shortName evidence="10">RNase H</shortName>
        <ecNumber evidence="4 10">3.1.26.4</ecNumber>
    </recommendedName>
</protein>
<keyword evidence="7 10" id="KW-0255">Endonuclease</keyword>
<dbReference type="Gene3D" id="3.10.450.50">
    <property type="match status" value="1"/>
</dbReference>
<dbReference type="PANTHER" id="PTHR10642:SF26">
    <property type="entry name" value="RIBONUCLEASE H1"/>
    <property type="match status" value="1"/>
</dbReference>
<feature type="binding site" evidence="10">
    <location>
        <position position="8"/>
    </location>
    <ligand>
        <name>Mg(2+)</name>
        <dbReference type="ChEBI" id="CHEBI:18420"/>
        <label>2</label>
    </ligand>
</feature>
<comment type="catalytic activity">
    <reaction evidence="1 10">
        <text>Endonucleolytic cleavage to 5'-phosphomonoester.</text>
        <dbReference type="EC" id="3.1.26.4"/>
    </reaction>
</comment>
<feature type="binding site" evidence="10">
    <location>
        <position position="69"/>
    </location>
    <ligand>
        <name>Mg(2+)</name>
        <dbReference type="ChEBI" id="CHEBI:18420"/>
        <label>1</label>
    </ligand>
</feature>
<accession>A0ABP7ZDI0</accession>
<comment type="caution">
    <text evidence="13">The sequence shown here is derived from an EMBL/GenBank/DDBJ whole genome shotgun (WGS) entry which is preliminary data.</text>
</comment>
<gene>
    <name evidence="10" type="primary">rnhA</name>
    <name evidence="13" type="ORF">GCM10022286_01980</name>
</gene>
<dbReference type="PANTHER" id="PTHR10642">
    <property type="entry name" value="RIBONUCLEASE H1"/>
    <property type="match status" value="1"/>
</dbReference>
<keyword evidence="9 10" id="KW-0460">Magnesium</keyword>
<dbReference type="RefSeq" id="WP_344789872.1">
    <property type="nucleotide sequence ID" value="NZ_BAABBV010000001.1"/>
</dbReference>
<evidence type="ECO:0000256" key="3">
    <source>
        <dbReference type="ARBA" id="ARBA00011245"/>
    </source>
</evidence>
<dbReference type="Pfam" id="PF14534">
    <property type="entry name" value="DUF4440"/>
    <property type="match status" value="1"/>
</dbReference>
<name>A0ABP7ZDI0_9MICO</name>
<feature type="binding site" evidence="10">
    <location>
        <position position="8"/>
    </location>
    <ligand>
        <name>Mg(2+)</name>
        <dbReference type="ChEBI" id="CHEBI:18420"/>
        <label>1</label>
    </ligand>
</feature>
<evidence type="ECO:0000256" key="10">
    <source>
        <dbReference type="HAMAP-Rule" id="MF_00042"/>
    </source>
</evidence>
<evidence type="ECO:0000256" key="11">
    <source>
        <dbReference type="SAM" id="MobiDB-lite"/>
    </source>
</evidence>
<dbReference type="InterPro" id="IPR027843">
    <property type="entry name" value="DUF4440"/>
</dbReference>
<evidence type="ECO:0000256" key="2">
    <source>
        <dbReference type="ARBA" id="ARBA00005300"/>
    </source>
</evidence>
<evidence type="ECO:0000256" key="4">
    <source>
        <dbReference type="ARBA" id="ARBA00012180"/>
    </source>
</evidence>
<evidence type="ECO:0000256" key="1">
    <source>
        <dbReference type="ARBA" id="ARBA00000077"/>
    </source>
</evidence>
<comment type="cofactor">
    <cofactor evidence="10">
        <name>Mg(2+)</name>
        <dbReference type="ChEBI" id="CHEBI:18420"/>
    </cofactor>
    <text evidence="10">Binds 1 Mg(2+) ion per subunit. May bind a second metal ion at a regulatory site, or after substrate binding.</text>
</comment>